<dbReference type="SMART" id="SM00174">
    <property type="entry name" value="RHO"/>
    <property type="match status" value="1"/>
</dbReference>
<dbReference type="InterPro" id="IPR027417">
    <property type="entry name" value="P-loop_NTPase"/>
</dbReference>
<evidence type="ECO:0000256" key="8">
    <source>
        <dbReference type="ARBA" id="ARBA00022842"/>
    </source>
</evidence>
<dbReference type="NCBIfam" id="TIGR00231">
    <property type="entry name" value="small_GTP"/>
    <property type="match status" value="1"/>
</dbReference>
<dbReference type="Gene3D" id="3.40.50.300">
    <property type="entry name" value="P-loop containing nucleotide triphosphate hydrolases"/>
    <property type="match status" value="1"/>
</dbReference>
<keyword evidence="14" id="KW-0636">Prenylation</keyword>
<accession>A0A834ITL8</accession>
<keyword evidence="7" id="KW-0378">Hydrolase</keyword>
<keyword evidence="20" id="KW-1185">Reference proteome</keyword>
<dbReference type="GO" id="GO:0003925">
    <property type="term" value="F:G protein activity"/>
    <property type="evidence" value="ECO:0007669"/>
    <property type="project" value="UniProtKB-EC"/>
</dbReference>
<name>A0A834ITL8_RHYFE</name>
<evidence type="ECO:0000313" key="19">
    <source>
        <dbReference type="EMBL" id="KAF7284793.1"/>
    </source>
</evidence>
<evidence type="ECO:0000256" key="3">
    <source>
        <dbReference type="ARBA" id="ARBA00011984"/>
    </source>
</evidence>
<dbReference type="OrthoDB" id="413584at2759"/>
<dbReference type="FunFam" id="3.40.50.300:FF:000707">
    <property type="entry name" value="RAB36, member RAS oncogene family"/>
    <property type="match status" value="1"/>
</dbReference>
<evidence type="ECO:0000313" key="20">
    <source>
        <dbReference type="Proteomes" id="UP000625711"/>
    </source>
</evidence>
<dbReference type="Proteomes" id="UP000625711">
    <property type="component" value="Unassembled WGS sequence"/>
</dbReference>
<dbReference type="PRINTS" id="PR00449">
    <property type="entry name" value="RASTRNSFRMNG"/>
</dbReference>
<dbReference type="GO" id="GO:0015031">
    <property type="term" value="P:protein transport"/>
    <property type="evidence" value="ECO:0007669"/>
    <property type="project" value="UniProtKB-KW"/>
</dbReference>
<dbReference type="PROSITE" id="PS51419">
    <property type="entry name" value="RAB"/>
    <property type="match status" value="1"/>
</dbReference>
<dbReference type="InterPro" id="IPR001806">
    <property type="entry name" value="Small_GTPase"/>
</dbReference>
<keyword evidence="8" id="KW-0460">Magnesium</keyword>
<dbReference type="InterPro" id="IPR050227">
    <property type="entry name" value="Rab"/>
</dbReference>
<evidence type="ECO:0000256" key="4">
    <source>
        <dbReference type="ARBA" id="ARBA00022448"/>
    </source>
</evidence>
<gene>
    <name evidence="19" type="ORF">GWI33_021552</name>
</gene>
<dbReference type="PANTHER" id="PTHR47977">
    <property type="entry name" value="RAS-RELATED PROTEIN RAB"/>
    <property type="match status" value="1"/>
</dbReference>
<organism evidence="19 20">
    <name type="scientific">Rhynchophorus ferrugineus</name>
    <name type="common">Red palm weevil</name>
    <name type="synonym">Curculio ferrugineus</name>
    <dbReference type="NCBI Taxonomy" id="354439"/>
    <lineage>
        <taxon>Eukaryota</taxon>
        <taxon>Metazoa</taxon>
        <taxon>Ecdysozoa</taxon>
        <taxon>Arthropoda</taxon>
        <taxon>Hexapoda</taxon>
        <taxon>Insecta</taxon>
        <taxon>Pterygota</taxon>
        <taxon>Neoptera</taxon>
        <taxon>Endopterygota</taxon>
        <taxon>Coleoptera</taxon>
        <taxon>Polyphaga</taxon>
        <taxon>Cucujiformia</taxon>
        <taxon>Curculionidae</taxon>
        <taxon>Dryophthorinae</taxon>
        <taxon>Rhynchophorus</taxon>
    </lineage>
</organism>
<dbReference type="GO" id="GO:0046872">
    <property type="term" value="F:metal ion binding"/>
    <property type="evidence" value="ECO:0007669"/>
    <property type="project" value="UniProtKB-KW"/>
</dbReference>
<comment type="caution">
    <text evidence="19">The sequence shown here is derived from an EMBL/GenBank/DDBJ whole genome shotgun (WGS) entry which is preliminary data.</text>
</comment>
<keyword evidence="13" id="KW-0449">Lipoprotein</keyword>
<keyword evidence="6" id="KW-0547">Nucleotide-binding</keyword>
<evidence type="ECO:0000256" key="2">
    <source>
        <dbReference type="ARBA" id="ARBA00006270"/>
    </source>
</evidence>
<proteinExistence type="inferred from homology"/>
<evidence type="ECO:0000256" key="10">
    <source>
        <dbReference type="ARBA" id="ARBA00023034"/>
    </source>
</evidence>
<comment type="subcellular location">
    <subcellularLocation>
        <location evidence="15">Golgi apparatus membrane</location>
        <topology evidence="15">Lipid-anchor</topology>
    </subcellularLocation>
</comment>
<keyword evidence="12" id="KW-0472">Membrane</keyword>
<evidence type="ECO:0000256" key="5">
    <source>
        <dbReference type="ARBA" id="ARBA00022723"/>
    </source>
</evidence>
<dbReference type="EC" id="3.6.5.2" evidence="3"/>
<dbReference type="PROSITE" id="PS51421">
    <property type="entry name" value="RAS"/>
    <property type="match status" value="1"/>
</dbReference>
<evidence type="ECO:0000256" key="13">
    <source>
        <dbReference type="ARBA" id="ARBA00023288"/>
    </source>
</evidence>
<keyword evidence="5" id="KW-0479">Metal-binding</keyword>
<dbReference type="SMART" id="SM00175">
    <property type="entry name" value="RAB"/>
    <property type="match status" value="1"/>
</dbReference>
<evidence type="ECO:0000256" key="15">
    <source>
        <dbReference type="ARBA" id="ARBA00037794"/>
    </source>
</evidence>
<evidence type="ECO:0000256" key="14">
    <source>
        <dbReference type="ARBA" id="ARBA00023289"/>
    </source>
</evidence>
<evidence type="ECO:0000256" key="1">
    <source>
        <dbReference type="ARBA" id="ARBA00001946"/>
    </source>
</evidence>
<sequence>MEDIMFDRVLNKFILPYNYESTPYLQNNFSVETRQQCNYKAIGNNKYDGLTMSKVIIIGDTSVGKTCLINRYCNKIFDTNYKATIGVDFQIEKFVILGVPYSLQIWDTAGQERFQSIAQSYYRGAHAIVVCFDLSNYESLMHAKKWLKEALNANTNQSPFIFLVGSKKDLINNFTYKNIKTDAVKLAKELNAEFWGVSSKSGYNIEKLFSRIAVLTFDLLIKTIIKDEVVIKPIGNKLVGISDKANHQKPLINCC</sequence>
<comment type="catalytic activity">
    <reaction evidence="16">
        <text>GTP + H2O = GDP + phosphate + H(+)</text>
        <dbReference type="Rhea" id="RHEA:19669"/>
        <dbReference type="ChEBI" id="CHEBI:15377"/>
        <dbReference type="ChEBI" id="CHEBI:15378"/>
        <dbReference type="ChEBI" id="CHEBI:37565"/>
        <dbReference type="ChEBI" id="CHEBI:43474"/>
        <dbReference type="ChEBI" id="CHEBI:58189"/>
        <dbReference type="EC" id="3.6.5.2"/>
    </reaction>
    <physiologicalReaction direction="left-to-right" evidence="16">
        <dbReference type="Rhea" id="RHEA:19670"/>
    </physiologicalReaction>
</comment>
<dbReference type="SUPFAM" id="SSF52540">
    <property type="entry name" value="P-loop containing nucleoside triphosphate hydrolases"/>
    <property type="match status" value="1"/>
</dbReference>
<dbReference type="GO" id="GO:0005525">
    <property type="term" value="F:GTP binding"/>
    <property type="evidence" value="ECO:0007669"/>
    <property type="project" value="UniProtKB-KW"/>
</dbReference>
<dbReference type="Pfam" id="PF00071">
    <property type="entry name" value="Ras"/>
    <property type="match status" value="1"/>
</dbReference>
<comment type="similarity">
    <text evidence="2">Belongs to the small GTPase superfamily. Rab family.</text>
</comment>
<dbReference type="InterPro" id="IPR005225">
    <property type="entry name" value="Small_GTP-bd"/>
</dbReference>
<keyword evidence="10" id="KW-0333">Golgi apparatus</keyword>
<evidence type="ECO:0000256" key="18">
    <source>
        <dbReference type="ARBA" id="ARBA00067830"/>
    </source>
</evidence>
<evidence type="ECO:0000256" key="6">
    <source>
        <dbReference type="ARBA" id="ARBA00022741"/>
    </source>
</evidence>
<reference evidence="19" key="1">
    <citation type="submission" date="2020-08" db="EMBL/GenBank/DDBJ databases">
        <title>Genome sequencing and assembly of the red palm weevil Rhynchophorus ferrugineus.</title>
        <authorList>
            <person name="Dias G.B."/>
            <person name="Bergman C.M."/>
            <person name="Manee M."/>
        </authorList>
    </citation>
    <scope>NUCLEOTIDE SEQUENCE</scope>
    <source>
        <strain evidence="19">AA-2017</strain>
        <tissue evidence="19">Whole larva</tissue>
    </source>
</reference>
<dbReference type="SMART" id="SM00176">
    <property type="entry name" value="RAN"/>
    <property type="match status" value="1"/>
</dbReference>
<dbReference type="SMART" id="SM00173">
    <property type="entry name" value="RAS"/>
    <property type="match status" value="1"/>
</dbReference>
<dbReference type="GO" id="GO:0000139">
    <property type="term" value="C:Golgi membrane"/>
    <property type="evidence" value="ECO:0007669"/>
    <property type="project" value="UniProtKB-SubCell"/>
</dbReference>
<evidence type="ECO:0000256" key="7">
    <source>
        <dbReference type="ARBA" id="ARBA00022801"/>
    </source>
</evidence>
<comment type="function">
    <text evidence="17">The small GTPases Rab are key regulators of intracellular membrane trafficking, from the formation of transport vesicles to their fusion with membranes. Rabs cycle between an inactive GDP-bound form and an active GTP-bound form that is able to recruit to membranes different sets of downstream effectors directly responsible for vesicle formation, movement, tethering and fusion.</text>
</comment>
<evidence type="ECO:0000256" key="12">
    <source>
        <dbReference type="ARBA" id="ARBA00023136"/>
    </source>
</evidence>
<keyword evidence="9" id="KW-0653">Protein transport</keyword>
<dbReference type="EMBL" id="JAACXV010000069">
    <property type="protein sequence ID" value="KAF7284793.1"/>
    <property type="molecule type" value="Genomic_DNA"/>
</dbReference>
<evidence type="ECO:0000256" key="16">
    <source>
        <dbReference type="ARBA" id="ARBA00047660"/>
    </source>
</evidence>
<keyword evidence="4" id="KW-0813">Transport</keyword>
<dbReference type="PROSITE" id="PS51420">
    <property type="entry name" value="RHO"/>
    <property type="match status" value="1"/>
</dbReference>
<keyword evidence="11" id="KW-0342">GTP-binding</keyword>
<evidence type="ECO:0000256" key="9">
    <source>
        <dbReference type="ARBA" id="ARBA00022927"/>
    </source>
</evidence>
<evidence type="ECO:0000256" key="11">
    <source>
        <dbReference type="ARBA" id="ARBA00023134"/>
    </source>
</evidence>
<evidence type="ECO:0000256" key="17">
    <source>
        <dbReference type="ARBA" id="ARBA00058763"/>
    </source>
</evidence>
<dbReference type="AlphaFoldDB" id="A0A834ITL8"/>
<protein>
    <recommendedName>
        <fullName evidence="18">Ras-related protein Rab-36</fullName>
        <ecNumber evidence="3">3.6.5.2</ecNumber>
    </recommendedName>
</protein>
<comment type="cofactor">
    <cofactor evidence="1">
        <name>Mg(2+)</name>
        <dbReference type="ChEBI" id="CHEBI:18420"/>
    </cofactor>
</comment>